<name>A0ABW1NL35_9ACTN</name>
<evidence type="ECO:0000256" key="1">
    <source>
        <dbReference type="ARBA" id="ARBA00004613"/>
    </source>
</evidence>
<reference evidence="7" key="1">
    <citation type="journal article" date="2019" name="Int. J. Syst. Evol. Microbiol.">
        <title>The Global Catalogue of Microorganisms (GCM) 10K type strain sequencing project: providing services to taxonomists for standard genome sequencing and annotation.</title>
        <authorList>
            <consortium name="The Broad Institute Genomics Platform"/>
            <consortium name="The Broad Institute Genome Sequencing Center for Infectious Disease"/>
            <person name="Wu L."/>
            <person name="Ma J."/>
        </authorList>
    </citation>
    <scope>NUCLEOTIDE SEQUENCE [LARGE SCALE GENOMIC DNA]</scope>
    <source>
        <strain evidence="7">JCM 30346</strain>
    </source>
</reference>
<comment type="caution">
    <text evidence="6">The sequence shown here is derived from an EMBL/GenBank/DDBJ whole genome shotgun (WGS) entry which is preliminary data.</text>
</comment>
<evidence type="ECO:0000259" key="5">
    <source>
        <dbReference type="Pfam" id="PF01522"/>
    </source>
</evidence>
<dbReference type="EMBL" id="JBHSRF010000022">
    <property type="protein sequence ID" value="MFC6082872.1"/>
    <property type="molecule type" value="Genomic_DNA"/>
</dbReference>
<keyword evidence="7" id="KW-1185">Reference proteome</keyword>
<sequence length="380" mass="42245">MGRLRLSWEKIVEENLQGATVRSAPGLTHVIAVINVAVMIVAVVALLVLPFGRPAEREARPVQKETPPPRSRVQAPPAVKATPEWAREVGANELGLVPVIMYHRILRKRIANIDRTPGQLRAELENLAKGGYVPVTAAEFAAGKIDIPAGAHPVVLTFDDGNPSHFALGADGLPVPDTAVRIILEVAQRYPAFRPVATFWVNRDPFGSPDRPGQRAAVQWLTHHGFEVANHTYGHPDLRRLTKKRVSEAIVRQQRLLKSLGAPPSKTFALPYGSRPRKRSVSHEGSWDGTKYHFDAVFLAGAEPSVSPYAKSFDRFDIPRIQSNGKKGECRKWCSQHWLEWLDAHPRERYTSDGDPGHISMPQRFRGKIQAKLGRLTVVY</sequence>
<keyword evidence="2" id="KW-0732">Signal</keyword>
<proteinExistence type="predicted"/>
<dbReference type="Gene3D" id="3.20.20.370">
    <property type="entry name" value="Glycoside hydrolase/deacetylase"/>
    <property type="match status" value="1"/>
</dbReference>
<keyword evidence="4" id="KW-0472">Membrane</keyword>
<comment type="subcellular location">
    <subcellularLocation>
        <location evidence="1">Secreted</location>
    </subcellularLocation>
</comment>
<feature type="region of interest" description="Disordered" evidence="3">
    <location>
        <begin position="57"/>
        <end position="78"/>
    </location>
</feature>
<keyword evidence="4" id="KW-0812">Transmembrane</keyword>
<feature type="domain" description="NodB homology" evidence="5">
    <location>
        <begin position="150"/>
        <end position="277"/>
    </location>
</feature>
<evidence type="ECO:0000256" key="4">
    <source>
        <dbReference type="SAM" id="Phobius"/>
    </source>
</evidence>
<organism evidence="6 7">
    <name type="scientific">Sphaerisporangium aureirubrum</name>
    <dbReference type="NCBI Taxonomy" id="1544736"/>
    <lineage>
        <taxon>Bacteria</taxon>
        <taxon>Bacillati</taxon>
        <taxon>Actinomycetota</taxon>
        <taxon>Actinomycetes</taxon>
        <taxon>Streptosporangiales</taxon>
        <taxon>Streptosporangiaceae</taxon>
        <taxon>Sphaerisporangium</taxon>
    </lineage>
</organism>
<dbReference type="PANTHER" id="PTHR34216:SF3">
    <property type="entry name" value="POLY-BETA-1,6-N-ACETYL-D-GLUCOSAMINE N-DEACETYLASE"/>
    <property type="match status" value="1"/>
</dbReference>
<evidence type="ECO:0000256" key="2">
    <source>
        <dbReference type="ARBA" id="ARBA00022729"/>
    </source>
</evidence>
<dbReference type="Proteomes" id="UP001596137">
    <property type="component" value="Unassembled WGS sequence"/>
</dbReference>
<gene>
    <name evidence="6" type="ORF">ACFP1K_17005</name>
</gene>
<dbReference type="SUPFAM" id="SSF88713">
    <property type="entry name" value="Glycoside hydrolase/deacetylase"/>
    <property type="match status" value="1"/>
</dbReference>
<dbReference type="InterPro" id="IPR051398">
    <property type="entry name" value="Polysacch_Deacetylase"/>
</dbReference>
<dbReference type="InterPro" id="IPR011330">
    <property type="entry name" value="Glyco_hydro/deAcase_b/a-brl"/>
</dbReference>
<dbReference type="InterPro" id="IPR002509">
    <property type="entry name" value="NODB_dom"/>
</dbReference>
<evidence type="ECO:0000313" key="6">
    <source>
        <dbReference type="EMBL" id="MFC6082872.1"/>
    </source>
</evidence>
<keyword evidence="4" id="KW-1133">Transmembrane helix</keyword>
<evidence type="ECO:0000313" key="7">
    <source>
        <dbReference type="Proteomes" id="UP001596137"/>
    </source>
</evidence>
<protein>
    <submittedName>
        <fullName evidence="6">Polysaccharide deacetylase family protein</fullName>
    </submittedName>
</protein>
<dbReference type="RefSeq" id="WP_380753833.1">
    <property type="nucleotide sequence ID" value="NZ_JBHSRF010000022.1"/>
</dbReference>
<evidence type="ECO:0000256" key="3">
    <source>
        <dbReference type="SAM" id="MobiDB-lite"/>
    </source>
</evidence>
<dbReference type="Pfam" id="PF01522">
    <property type="entry name" value="Polysacc_deac_1"/>
    <property type="match status" value="1"/>
</dbReference>
<accession>A0ABW1NL35</accession>
<dbReference type="PANTHER" id="PTHR34216">
    <property type="match status" value="1"/>
</dbReference>
<feature type="transmembrane region" description="Helical" evidence="4">
    <location>
        <begin position="30"/>
        <end position="51"/>
    </location>
</feature>